<organism evidence="1 2">
    <name type="scientific">Apiospora marii</name>
    <dbReference type="NCBI Taxonomy" id="335849"/>
    <lineage>
        <taxon>Eukaryota</taxon>
        <taxon>Fungi</taxon>
        <taxon>Dikarya</taxon>
        <taxon>Ascomycota</taxon>
        <taxon>Pezizomycotina</taxon>
        <taxon>Sordariomycetes</taxon>
        <taxon>Xylariomycetidae</taxon>
        <taxon>Amphisphaeriales</taxon>
        <taxon>Apiosporaceae</taxon>
        <taxon>Apiospora</taxon>
    </lineage>
</organism>
<dbReference type="EMBL" id="JAQQWI010000014">
    <property type="protein sequence ID" value="KAK8013180.1"/>
    <property type="molecule type" value="Genomic_DNA"/>
</dbReference>
<gene>
    <name evidence="1" type="ORF">PG991_009451</name>
</gene>
<evidence type="ECO:0000313" key="2">
    <source>
        <dbReference type="Proteomes" id="UP001396898"/>
    </source>
</evidence>
<sequence>MSAQGGTPARPLSPWAIEYGVSHNNDLGDGRDHSLLNPIFPLLRPVFYNDLPKSNEGETDIDQILHSRYRQLADLGGIVSHQLGPLNEYLGDAGVRGGHSTVGYDGDQNRKRHRDRLLTVDEGAWFDCLKKERWWELNRDSLIDTRQESPIERWNPQEERIWNELCIILEFCNRTLTKLLEQRDPWLDALLFGDLAYSDLSPVPRVSSPSAPKDDPVKAIKYRSPTELPRRQEYFTTARDRLHRLTERLLFGFRDEFSYREDTEAGGSKGWGLTGFARFNHKERPMIYLNNAHLRVLVERDSTTPAQASIARFSQACTILHELAHAIYRGRLEEYQLAAMPEAYMGEEQVREIGMSFTNHVFGGTMLGAPLPSVLPEQVSGQRITLTDRNLESKELIETYKQLPRDGWHVLRFRDNPTYQALIPPFVCSALFEQSHWDSLVSTKGTSALQPARLVAWRGRVILKSPHVDRFRQPLERLAEAMHQREQEVENRYRSRNPNKDRHESMWERSLWSHTSLRKDIAAFRTYHSRELLAPCRRIAERYVKAAEEGLQKPSAGGDRTTHLRGAYWVVKGIAYLREAANHAIPTAPVQEWRDPQDHTKSVTEMFQRRRGNVRVLNPPYEWLAEFKNIIKDKLFTISQVYHSRWVAECINTCNELEKRRGPWGDTWAPFIFRVPRFEPNNRIAASSLSALWLKSDAPGYQSRPEERFLLPKEIFEHGLVLVKAASPQGWSCYEIPKGQGAAVRNVWVKTPYGRALPGNRPGDKTVADLRAALRRSRPRGTLIPWYWLAEVAEFDGTLSMPDWRVAEGGVYDITKFLQSKAGKTTAATTAFPGPRQVYIDFSIVQDLRTLLRPYLCALIKPDNNTEATLPEASAPEATVREEEIRVWTKEELAHYDTPEHAYLDHHPAGYDLLARRGGRDITADFDQNHVPSLTAIDTGEARHTIVDLGRLVPAQTSIRNDQVVLDGYVFALRNLAGAATRRRWAGKVVPANLDQDHEDIGRIFALYNRGNDLAVAKYEDIAGRPNMTRLSKEDLKAHNATQSPPDKDSAWVAARQGNRYIVYNISDTINYPRFFPANPPCSGREIEWKALAGELTDDRLICQWLRENLSHREIGELSG</sequence>
<name>A0ABR1RIR4_9PEZI</name>
<protein>
    <submittedName>
        <fullName evidence="1">Uncharacterized protein</fullName>
    </submittedName>
</protein>
<accession>A0ABR1RIR4</accession>
<proteinExistence type="predicted"/>
<dbReference type="InterPro" id="IPR036400">
    <property type="entry name" value="Cyt_B5-like_heme/steroid_sf"/>
</dbReference>
<reference evidence="1 2" key="1">
    <citation type="submission" date="2023-01" db="EMBL/GenBank/DDBJ databases">
        <title>Analysis of 21 Apiospora genomes using comparative genomics revels a genus with tremendous synthesis potential of carbohydrate active enzymes and secondary metabolites.</title>
        <authorList>
            <person name="Sorensen T."/>
        </authorList>
    </citation>
    <scope>NUCLEOTIDE SEQUENCE [LARGE SCALE GENOMIC DNA]</scope>
    <source>
        <strain evidence="1 2">CBS 20057</strain>
    </source>
</reference>
<dbReference type="PROSITE" id="PS00191">
    <property type="entry name" value="CYTOCHROME_B5_1"/>
    <property type="match status" value="1"/>
</dbReference>
<dbReference type="Proteomes" id="UP001396898">
    <property type="component" value="Unassembled WGS sequence"/>
</dbReference>
<dbReference type="Gene3D" id="3.10.120.10">
    <property type="entry name" value="Cytochrome b5-like heme/steroid binding domain"/>
    <property type="match status" value="1"/>
</dbReference>
<evidence type="ECO:0000313" key="1">
    <source>
        <dbReference type="EMBL" id="KAK8013180.1"/>
    </source>
</evidence>
<keyword evidence="2" id="KW-1185">Reference proteome</keyword>
<dbReference type="SUPFAM" id="SSF55856">
    <property type="entry name" value="Cytochrome b5-like heme/steroid binding domain"/>
    <property type="match status" value="1"/>
</dbReference>
<dbReference type="InterPro" id="IPR018506">
    <property type="entry name" value="Cyt_B5_heme-BS"/>
</dbReference>
<comment type="caution">
    <text evidence="1">The sequence shown here is derived from an EMBL/GenBank/DDBJ whole genome shotgun (WGS) entry which is preliminary data.</text>
</comment>